<evidence type="ECO:0000313" key="1">
    <source>
        <dbReference type="EMBL" id="OGY82268.1"/>
    </source>
</evidence>
<dbReference type="AlphaFoldDB" id="A0A1G2AZE3"/>
<dbReference type="STRING" id="1798542.A3F54_00030"/>
<proteinExistence type="predicted"/>
<sequence>MQNTTSRKQPNYFVEAKADLAGAIFQNWLSMMEALKNGDQARFYNMVLGFDALLHAHKDPTFNTAFTTMSKKIAQQKHILLIMRRSGGSALDFKFALDHLKLLQMLLMRRNMFPDKKLTDDDLYDSAAGGIEIDLSEDASEK</sequence>
<gene>
    <name evidence="1" type="ORF">A3F54_00030</name>
</gene>
<reference evidence="1 2" key="1">
    <citation type="journal article" date="2016" name="Nat. Commun.">
        <title>Thousands of microbial genomes shed light on interconnected biogeochemical processes in an aquifer system.</title>
        <authorList>
            <person name="Anantharaman K."/>
            <person name="Brown C.T."/>
            <person name="Hug L.A."/>
            <person name="Sharon I."/>
            <person name="Castelle C.J."/>
            <person name="Probst A.J."/>
            <person name="Thomas B.C."/>
            <person name="Singh A."/>
            <person name="Wilkins M.J."/>
            <person name="Karaoz U."/>
            <person name="Brodie E.L."/>
            <person name="Williams K.H."/>
            <person name="Hubbard S.S."/>
            <person name="Banfield J.F."/>
        </authorList>
    </citation>
    <scope>NUCLEOTIDE SEQUENCE [LARGE SCALE GENOMIC DNA]</scope>
</reference>
<accession>A0A1G2AZE3</accession>
<name>A0A1G2AZE3_9BACT</name>
<protein>
    <submittedName>
        <fullName evidence="1">Uncharacterized protein</fullName>
    </submittedName>
</protein>
<dbReference type="EMBL" id="MHKD01000035">
    <property type="protein sequence ID" value="OGY82268.1"/>
    <property type="molecule type" value="Genomic_DNA"/>
</dbReference>
<organism evidence="1 2">
    <name type="scientific">Candidatus Kerfeldbacteria bacterium RIFCSPHIGHO2_12_FULL_48_17</name>
    <dbReference type="NCBI Taxonomy" id="1798542"/>
    <lineage>
        <taxon>Bacteria</taxon>
        <taxon>Candidatus Kerfeldiibacteriota</taxon>
    </lineage>
</organism>
<comment type="caution">
    <text evidence="1">The sequence shown here is derived from an EMBL/GenBank/DDBJ whole genome shotgun (WGS) entry which is preliminary data.</text>
</comment>
<evidence type="ECO:0000313" key="2">
    <source>
        <dbReference type="Proteomes" id="UP000176952"/>
    </source>
</evidence>
<dbReference type="Proteomes" id="UP000176952">
    <property type="component" value="Unassembled WGS sequence"/>
</dbReference>